<gene>
    <name evidence="4" type="primary">LOC102151692</name>
</gene>
<dbReference type="Ensembl" id="ENSCAFT00040046005.1">
    <property type="protein sequence ID" value="ENSCAFP00040040143.1"/>
    <property type="gene ID" value="ENSCAFG00040024705.1"/>
</dbReference>
<protein>
    <recommendedName>
        <fullName evidence="3">WAP domain-containing protein</fullName>
    </recommendedName>
</protein>
<dbReference type="SUPFAM" id="SSF57256">
    <property type="entry name" value="Elafin-like"/>
    <property type="match status" value="2"/>
</dbReference>
<dbReference type="Gene3D" id="4.10.75.10">
    <property type="entry name" value="Elafin-like"/>
    <property type="match status" value="2"/>
</dbReference>
<evidence type="ECO:0000313" key="5">
    <source>
        <dbReference type="Proteomes" id="UP000694542"/>
    </source>
</evidence>
<accession>A0A8C0TV51</accession>
<reference evidence="4" key="2">
    <citation type="submission" date="2025-08" db="UniProtKB">
        <authorList>
            <consortium name="Ensembl"/>
        </authorList>
    </citation>
    <scope>IDENTIFICATION</scope>
</reference>
<dbReference type="PANTHER" id="PTHR19441">
    <property type="entry name" value="WHEY ACDIC PROTEIN WAP"/>
    <property type="match status" value="1"/>
</dbReference>
<feature type="region of interest" description="Disordered" evidence="2">
    <location>
        <begin position="37"/>
        <end position="59"/>
    </location>
</feature>
<dbReference type="PROSITE" id="PS51390">
    <property type="entry name" value="WAP"/>
    <property type="match status" value="2"/>
</dbReference>
<dbReference type="Pfam" id="PF00095">
    <property type="entry name" value="WAP"/>
    <property type="match status" value="2"/>
</dbReference>
<dbReference type="InterPro" id="IPR008197">
    <property type="entry name" value="WAP_dom"/>
</dbReference>
<dbReference type="InterPro" id="IPR036645">
    <property type="entry name" value="Elafin-like_sf"/>
</dbReference>
<sequence length="216" mass="23101">MSLARPWAPATNILSSGVTVLLPISGLGQSRWEGLGTSGVTTPSGGGIKGEPGPSHHSTRAVTMKPGSVIPLMMLLALEILTTWTVEGASKEKAKHGACPFTPRVMCLVFEPPQCQSDWDCPKEQKCCREYCGIKCVDPVDPSKPVKVNPGKCPLVTDQCKRPNPTDKCLNDSHCLNSLKCCKGVCGNSCVKPVKGKIWLRSTSAGSYYSLNPLTM</sequence>
<proteinExistence type="predicted"/>
<dbReference type="SMART" id="SM00217">
    <property type="entry name" value="WAP"/>
    <property type="match status" value="2"/>
</dbReference>
<feature type="domain" description="WAP" evidence="3">
    <location>
        <begin position="146"/>
        <end position="194"/>
    </location>
</feature>
<organism evidence="4 5">
    <name type="scientific">Canis lupus familiaris</name>
    <name type="common">Dog</name>
    <name type="synonym">Canis familiaris</name>
    <dbReference type="NCBI Taxonomy" id="9615"/>
    <lineage>
        <taxon>Eukaryota</taxon>
        <taxon>Metazoa</taxon>
        <taxon>Chordata</taxon>
        <taxon>Craniata</taxon>
        <taxon>Vertebrata</taxon>
        <taxon>Euteleostomi</taxon>
        <taxon>Mammalia</taxon>
        <taxon>Eutheria</taxon>
        <taxon>Laurasiatheria</taxon>
        <taxon>Carnivora</taxon>
        <taxon>Caniformia</taxon>
        <taxon>Canidae</taxon>
        <taxon>Canis</taxon>
    </lineage>
</organism>
<reference evidence="4" key="1">
    <citation type="submission" date="2018-10" db="EMBL/GenBank/DDBJ databases">
        <title>De novo assembly of a Great Dane genome.</title>
        <authorList>
            <person name="Kidd J.M."/>
            <person name="Pendleton A.L."/>
            <person name="Shen F."/>
            <person name="Emery S."/>
        </authorList>
    </citation>
    <scope>NUCLEOTIDE SEQUENCE [LARGE SCALE GENOMIC DNA]</scope>
    <source>
        <strain evidence="4">Great Dane</strain>
    </source>
</reference>
<evidence type="ECO:0000256" key="2">
    <source>
        <dbReference type="SAM" id="MobiDB-lite"/>
    </source>
</evidence>
<dbReference type="FunFam" id="4.10.75.10:FF:000001">
    <property type="entry name" value="Anosmin 1"/>
    <property type="match status" value="1"/>
</dbReference>
<dbReference type="Proteomes" id="UP000694542">
    <property type="component" value="Chromosome 24"/>
</dbReference>
<dbReference type="AlphaFoldDB" id="A0A8C0TV51"/>
<evidence type="ECO:0000313" key="4">
    <source>
        <dbReference type="Ensembl" id="ENSCAFP00040040143.1"/>
    </source>
</evidence>
<dbReference type="GO" id="GO:0005576">
    <property type="term" value="C:extracellular region"/>
    <property type="evidence" value="ECO:0007669"/>
    <property type="project" value="InterPro"/>
</dbReference>
<dbReference type="PANTHER" id="PTHR19441:SF13">
    <property type="entry name" value="WAP DOMAIN-CONTAINING PROTEIN"/>
    <property type="match status" value="1"/>
</dbReference>
<dbReference type="GO" id="GO:0030414">
    <property type="term" value="F:peptidase inhibitor activity"/>
    <property type="evidence" value="ECO:0007669"/>
    <property type="project" value="UniProtKB-KW"/>
</dbReference>
<feature type="domain" description="WAP" evidence="3">
    <location>
        <begin position="90"/>
        <end position="140"/>
    </location>
</feature>
<evidence type="ECO:0000259" key="3">
    <source>
        <dbReference type="PROSITE" id="PS51390"/>
    </source>
</evidence>
<dbReference type="PRINTS" id="PR00003">
    <property type="entry name" value="4DISULPHCORE"/>
</dbReference>
<keyword evidence="1" id="KW-0646">Protease inhibitor</keyword>
<name>A0A8C0TV51_CANLF</name>
<evidence type="ECO:0000256" key="1">
    <source>
        <dbReference type="ARBA" id="ARBA00022690"/>
    </source>
</evidence>
<dbReference type="InterPro" id="IPR050514">
    <property type="entry name" value="WAP_four-disulfide_core"/>
</dbReference>